<dbReference type="Proteomes" id="UP000831701">
    <property type="component" value="Chromosome 23"/>
</dbReference>
<name>A0ACB8VA02_9TELE</name>
<evidence type="ECO:0000313" key="2">
    <source>
        <dbReference type="Proteomes" id="UP000831701"/>
    </source>
</evidence>
<reference evidence="1" key="1">
    <citation type="submission" date="2022-04" db="EMBL/GenBank/DDBJ databases">
        <title>Jade perch genome.</title>
        <authorList>
            <person name="Chao B."/>
        </authorList>
    </citation>
    <scope>NUCLEOTIDE SEQUENCE</scope>
    <source>
        <strain evidence="1">CB-2022</strain>
    </source>
</reference>
<sequence>MIDVGRVVGCGCMTGRPGETTVVVVQLCVYYRHGLSLSMQFQFQCSDGLHYQALLVPQALGILGFYLPVKAICPGACRCTAMTLEDDLTAAAALGNTGRVESLLRAGAAVNGANSLGRAALQVMMMGSVSVAQVLLQQGADPNVADRRTGATPLHDAARTGFLDTVRLLVQYEADPQARDYSDCRPVDLARMHGHTEVVNFLESVMKP</sequence>
<evidence type="ECO:0000313" key="1">
    <source>
        <dbReference type="EMBL" id="KAI3352399.1"/>
    </source>
</evidence>
<accession>A0ACB8VA02</accession>
<dbReference type="EMBL" id="CM041553">
    <property type="protein sequence ID" value="KAI3352399.1"/>
    <property type="molecule type" value="Genomic_DNA"/>
</dbReference>
<comment type="caution">
    <text evidence="1">The sequence shown here is derived from an EMBL/GenBank/DDBJ whole genome shotgun (WGS) entry which is preliminary data.</text>
</comment>
<proteinExistence type="predicted"/>
<protein>
    <submittedName>
        <fullName evidence="1">Uncharacterized protein</fullName>
    </submittedName>
</protein>
<organism evidence="1 2">
    <name type="scientific">Scortum barcoo</name>
    <name type="common">barcoo grunter</name>
    <dbReference type="NCBI Taxonomy" id="214431"/>
    <lineage>
        <taxon>Eukaryota</taxon>
        <taxon>Metazoa</taxon>
        <taxon>Chordata</taxon>
        <taxon>Craniata</taxon>
        <taxon>Vertebrata</taxon>
        <taxon>Euteleostomi</taxon>
        <taxon>Actinopterygii</taxon>
        <taxon>Neopterygii</taxon>
        <taxon>Teleostei</taxon>
        <taxon>Neoteleostei</taxon>
        <taxon>Acanthomorphata</taxon>
        <taxon>Eupercaria</taxon>
        <taxon>Centrarchiformes</taxon>
        <taxon>Terapontoidei</taxon>
        <taxon>Terapontidae</taxon>
        <taxon>Scortum</taxon>
    </lineage>
</organism>
<keyword evidence="2" id="KW-1185">Reference proteome</keyword>
<gene>
    <name evidence="1" type="ORF">L3Q82_005359</name>
</gene>